<evidence type="ECO:0000256" key="4">
    <source>
        <dbReference type="ARBA" id="ARBA00022679"/>
    </source>
</evidence>
<dbReference type="GO" id="GO:0008360">
    <property type="term" value="P:regulation of cell shape"/>
    <property type="evidence" value="ECO:0007669"/>
    <property type="project" value="UniProtKB-KW"/>
</dbReference>
<reference evidence="13 14" key="1">
    <citation type="submission" date="2018-06" db="EMBL/GenBank/DDBJ databases">
        <title>Genomic Encyclopedia of Archaeal and Bacterial Type Strains, Phase II (KMG-II): from individual species to whole genera.</title>
        <authorList>
            <person name="Goeker M."/>
        </authorList>
    </citation>
    <scope>NUCLEOTIDE SEQUENCE [LARGE SCALE GENOMIC DNA]</scope>
    <source>
        <strain evidence="13 14">DSM 23241</strain>
    </source>
</reference>
<evidence type="ECO:0000256" key="3">
    <source>
        <dbReference type="ARBA" id="ARBA00022676"/>
    </source>
</evidence>
<dbReference type="SUPFAM" id="SSF53756">
    <property type="entry name" value="UDP-Glycosyltransferase/glycogen phosphorylase"/>
    <property type="match status" value="1"/>
</dbReference>
<name>A0A2W7RSA7_9BACT</name>
<comment type="similarity">
    <text evidence="10">Belongs to the glycosyltransferase 28 family. MurG subfamily.</text>
</comment>
<evidence type="ECO:0000259" key="11">
    <source>
        <dbReference type="Pfam" id="PF03033"/>
    </source>
</evidence>
<dbReference type="UniPathway" id="UPA00219"/>
<keyword evidence="7 10" id="KW-0472">Membrane</keyword>
<dbReference type="InterPro" id="IPR006009">
    <property type="entry name" value="GlcNAc_MurG"/>
</dbReference>
<keyword evidence="4 10" id="KW-0808">Transferase</keyword>
<dbReference type="Gene3D" id="3.40.50.2000">
    <property type="entry name" value="Glycogen Phosphorylase B"/>
    <property type="match status" value="2"/>
</dbReference>
<evidence type="ECO:0000256" key="6">
    <source>
        <dbReference type="ARBA" id="ARBA00022984"/>
    </source>
</evidence>
<dbReference type="PANTHER" id="PTHR21015">
    <property type="entry name" value="UDP-N-ACETYLGLUCOSAMINE--N-ACETYLMURAMYL-(PENTAPEPTIDE) PYROPHOSPHORYL-UNDECAPRENOL N-ACETYLGLUCOSAMINE TRANSFERASE 1"/>
    <property type="match status" value="1"/>
</dbReference>
<evidence type="ECO:0000313" key="14">
    <source>
        <dbReference type="Proteomes" id="UP000249720"/>
    </source>
</evidence>
<keyword evidence="3 10" id="KW-0328">Glycosyltransferase</keyword>
<dbReference type="PANTHER" id="PTHR21015:SF22">
    <property type="entry name" value="GLYCOSYLTRANSFERASE"/>
    <property type="match status" value="1"/>
</dbReference>
<evidence type="ECO:0000256" key="10">
    <source>
        <dbReference type="HAMAP-Rule" id="MF_00033"/>
    </source>
</evidence>
<feature type="binding site" evidence="10">
    <location>
        <position position="252"/>
    </location>
    <ligand>
        <name>UDP-N-acetyl-alpha-D-glucosamine</name>
        <dbReference type="ChEBI" id="CHEBI:57705"/>
    </ligand>
</feature>
<evidence type="ECO:0000256" key="7">
    <source>
        <dbReference type="ARBA" id="ARBA00023136"/>
    </source>
</evidence>
<evidence type="ECO:0000256" key="9">
    <source>
        <dbReference type="ARBA" id="ARBA00023316"/>
    </source>
</evidence>
<keyword evidence="1 10" id="KW-1003">Cell membrane</keyword>
<gene>
    <name evidence="10" type="primary">murG</name>
    <name evidence="13" type="ORF">LX80_01279</name>
</gene>
<evidence type="ECO:0000256" key="1">
    <source>
        <dbReference type="ARBA" id="ARBA00022475"/>
    </source>
</evidence>
<dbReference type="Pfam" id="PF04101">
    <property type="entry name" value="Glyco_tran_28_C"/>
    <property type="match status" value="1"/>
</dbReference>
<dbReference type="OrthoDB" id="9808936at2"/>
<organism evidence="13 14">
    <name type="scientific">Hydrotalea sandarakina</name>
    <dbReference type="NCBI Taxonomy" id="1004304"/>
    <lineage>
        <taxon>Bacteria</taxon>
        <taxon>Pseudomonadati</taxon>
        <taxon>Bacteroidota</taxon>
        <taxon>Chitinophagia</taxon>
        <taxon>Chitinophagales</taxon>
        <taxon>Chitinophagaceae</taxon>
        <taxon>Hydrotalea</taxon>
    </lineage>
</organism>
<feature type="binding site" evidence="10">
    <location>
        <position position="127"/>
    </location>
    <ligand>
        <name>UDP-N-acetyl-alpha-D-glucosamine</name>
        <dbReference type="ChEBI" id="CHEBI:57705"/>
    </ligand>
</feature>
<dbReference type="HAMAP" id="MF_00033">
    <property type="entry name" value="MurG"/>
    <property type="match status" value="1"/>
</dbReference>
<keyword evidence="5 10" id="KW-0133">Cell shape</keyword>
<feature type="domain" description="Glycosyl transferase family 28 C-terminal" evidence="12">
    <location>
        <begin position="193"/>
        <end position="337"/>
    </location>
</feature>
<comment type="catalytic activity">
    <reaction evidence="10">
        <text>di-trans,octa-cis-undecaprenyl diphospho-N-acetyl-alpha-D-muramoyl-L-alanyl-D-glutamyl-meso-2,6-diaminopimeloyl-D-alanyl-D-alanine + UDP-N-acetyl-alpha-D-glucosamine = di-trans,octa-cis-undecaprenyl diphospho-[N-acetyl-alpha-D-glucosaminyl-(1-&gt;4)]-N-acetyl-alpha-D-muramoyl-L-alanyl-D-glutamyl-meso-2,6-diaminopimeloyl-D-alanyl-D-alanine + UDP + H(+)</text>
        <dbReference type="Rhea" id="RHEA:31227"/>
        <dbReference type="ChEBI" id="CHEBI:15378"/>
        <dbReference type="ChEBI" id="CHEBI:57705"/>
        <dbReference type="ChEBI" id="CHEBI:58223"/>
        <dbReference type="ChEBI" id="CHEBI:61387"/>
        <dbReference type="ChEBI" id="CHEBI:61388"/>
        <dbReference type="EC" id="2.4.1.227"/>
    </reaction>
</comment>
<comment type="pathway">
    <text evidence="10">Cell wall biogenesis; peptidoglycan biosynthesis.</text>
</comment>
<evidence type="ECO:0000259" key="12">
    <source>
        <dbReference type="Pfam" id="PF04101"/>
    </source>
</evidence>
<comment type="caution">
    <text evidence="13">The sequence shown here is derived from an EMBL/GenBank/DDBJ whole genome shotgun (WGS) entry which is preliminary data.</text>
</comment>
<keyword evidence="14" id="KW-1185">Reference proteome</keyword>
<dbReference type="GO" id="GO:0005975">
    <property type="term" value="P:carbohydrate metabolic process"/>
    <property type="evidence" value="ECO:0007669"/>
    <property type="project" value="InterPro"/>
</dbReference>
<dbReference type="AlphaFoldDB" id="A0A2W7RSA7"/>
<comment type="function">
    <text evidence="10">Cell wall formation. Catalyzes the transfer of a GlcNAc subunit on undecaprenyl-pyrophosphoryl-MurNAc-pentapeptide (lipid intermediate I) to form undecaprenyl-pyrophosphoryl-MurNAc-(pentapeptide)GlcNAc (lipid intermediate II).</text>
</comment>
<protein>
    <recommendedName>
        <fullName evidence="10">UDP-N-acetylglucosamine--N-acetylmuramyl-(pentapeptide) pyrophosphoryl-undecaprenol N-acetylglucosamine transferase</fullName>
        <ecNumber evidence="10">2.4.1.227</ecNumber>
    </recommendedName>
    <alternativeName>
        <fullName evidence="10">Undecaprenyl-PP-MurNAc-pentapeptide-UDPGlcNAc GlcNAc transferase</fullName>
    </alternativeName>
</protein>
<feature type="binding site" evidence="10">
    <location>
        <position position="297"/>
    </location>
    <ligand>
        <name>UDP-N-acetyl-alpha-D-glucosamine</name>
        <dbReference type="ChEBI" id="CHEBI:57705"/>
    </ligand>
</feature>
<feature type="binding site" evidence="10">
    <location>
        <position position="200"/>
    </location>
    <ligand>
        <name>UDP-N-acetyl-alpha-D-glucosamine</name>
        <dbReference type="ChEBI" id="CHEBI:57705"/>
    </ligand>
</feature>
<dbReference type="GO" id="GO:0009252">
    <property type="term" value="P:peptidoglycan biosynthetic process"/>
    <property type="evidence" value="ECO:0007669"/>
    <property type="project" value="UniProtKB-UniRule"/>
</dbReference>
<dbReference type="GO" id="GO:0051301">
    <property type="term" value="P:cell division"/>
    <property type="evidence" value="ECO:0007669"/>
    <property type="project" value="UniProtKB-KW"/>
</dbReference>
<feature type="domain" description="Glycosyltransferase family 28 N-terminal" evidence="11">
    <location>
        <begin position="7"/>
        <end position="145"/>
    </location>
</feature>
<evidence type="ECO:0000256" key="8">
    <source>
        <dbReference type="ARBA" id="ARBA00023306"/>
    </source>
</evidence>
<comment type="subcellular location">
    <subcellularLocation>
        <location evidence="10">Cell membrane</location>
        <topology evidence="10">Peripheral membrane protein</topology>
        <orientation evidence="10">Cytoplasmic side</orientation>
    </subcellularLocation>
</comment>
<dbReference type="CDD" id="cd03785">
    <property type="entry name" value="GT28_MurG"/>
    <property type="match status" value="1"/>
</dbReference>
<dbReference type="Proteomes" id="UP000249720">
    <property type="component" value="Unassembled WGS sequence"/>
</dbReference>
<dbReference type="GO" id="GO:0005886">
    <property type="term" value="C:plasma membrane"/>
    <property type="evidence" value="ECO:0007669"/>
    <property type="project" value="UniProtKB-SubCell"/>
</dbReference>
<sequence>MQNKVNILIAGGGTGGHIFPALAIAKALEKKAAVSLLFVGAKGKMEMEKIPKAGYKIIGIDIAGYNRSNIFKNISLPFKLIKSFWQVNKILQQFKPNAVIGVGGYSTFPVLRSAQRKNIPTFIHESNSLAGKSNKLLAKKANFVFVAFDGMEKYFPANKIIFSGNPVREEIIYNNINKKEAIQYFQLNENKKTILILGGSLGAKSINSAIAKNLHLINEADAQIIWQTGTALYSEYQNLVKEYSFVCIKPFIENMAMAYAAADIVVSRAGAMSVAELCVAKKPVVFVPYPYAAEDHQTINAQYLVNKDAALMVKDANAAEQLVPTIISLLTNEIMQEKFTQNIAGLAQLHAAETIAEKILDTIQ</sequence>
<accession>A0A2W7RSA7</accession>
<keyword evidence="6 10" id="KW-0573">Peptidoglycan synthesis</keyword>
<dbReference type="RefSeq" id="WP_111294401.1">
    <property type="nucleotide sequence ID" value="NZ_QKZV01000003.1"/>
</dbReference>
<dbReference type="Pfam" id="PF03033">
    <property type="entry name" value="Glyco_transf_28"/>
    <property type="match status" value="1"/>
</dbReference>
<dbReference type="NCBIfam" id="TIGR01133">
    <property type="entry name" value="murG"/>
    <property type="match status" value="1"/>
</dbReference>
<keyword evidence="8 10" id="KW-0131">Cell cycle</keyword>
<dbReference type="GO" id="GO:0050511">
    <property type="term" value="F:undecaprenyldiphospho-muramoylpentapeptide beta-N-acetylglucosaminyltransferase activity"/>
    <property type="evidence" value="ECO:0007669"/>
    <property type="project" value="UniProtKB-UniRule"/>
</dbReference>
<feature type="binding site" evidence="10">
    <location>
        <begin position="14"/>
        <end position="16"/>
    </location>
    <ligand>
        <name>UDP-N-acetyl-alpha-D-glucosamine</name>
        <dbReference type="ChEBI" id="CHEBI:57705"/>
    </ligand>
</feature>
<proteinExistence type="inferred from homology"/>
<dbReference type="GO" id="GO:0051991">
    <property type="term" value="F:UDP-N-acetyl-D-glucosamine:N-acetylmuramoyl-L-alanyl-D-glutamyl-meso-2,6-diaminopimelyl-D-alanyl-D-alanine-diphosphoundecaprenol 4-beta-N-acetylglucosaminlytransferase activity"/>
    <property type="evidence" value="ECO:0007669"/>
    <property type="project" value="RHEA"/>
</dbReference>
<dbReference type="EMBL" id="QKZV01000003">
    <property type="protein sequence ID" value="PZX63628.1"/>
    <property type="molecule type" value="Genomic_DNA"/>
</dbReference>
<evidence type="ECO:0000313" key="13">
    <source>
        <dbReference type="EMBL" id="PZX63628.1"/>
    </source>
</evidence>
<comment type="caution">
    <text evidence="10">Lacks conserved residue(s) required for the propagation of feature annotation.</text>
</comment>
<keyword evidence="9 10" id="KW-0961">Cell wall biogenesis/degradation</keyword>
<evidence type="ECO:0000256" key="2">
    <source>
        <dbReference type="ARBA" id="ARBA00022618"/>
    </source>
</evidence>
<dbReference type="GO" id="GO:0071555">
    <property type="term" value="P:cell wall organization"/>
    <property type="evidence" value="ECO:0007669"/>
    <property type="project" value="UniProtKB-KW"/>
</dbReference>
<dbReference type="InterPro" id="IPR004276">
    <property type="entry name" value="GlycoTrans_28_N"/>
</dbReference>
<evidence type="ECO:0000256" key="5">
    <source>
        <dbReference type="ARBA" id="ARBA00022960"/>
    </source>
</evidence>
<dbReference type="InterPro" id="IPR007235">
    <property type="entry name" value="Glyco_trans_28_C"/>
</dbReference>
<keyword evidence="2 10" id="KW-0132">Cell division</keyword>
<feature type="binding site" evidence="10">
    <location>
        <position position="168"/>
    </location>
    <ligand>
        <name>UDP-N-acetyl-alpha-D-glucosamine</name>
        <dbReference type="ChEBI" id="CHEBI:57705"/>
    </ligand>
</feature>
<dbReference type="EC" id="2.4.1.227" evidence="10"/>